<dbReference type="Pfam" id="PF00270">
    <property type="entry name" value="DEAD"/>
    <property type="match status" value="1"/>
</dbReference>
<dbReference type="SMART" id="SM00847">
    <property type="entry name" value="HA2"/>
    <property type="match status" value="1"/>
</dbReference>
<dbReference type="STRING" id="1549855.AY555_09610"/>
<evidence type="ECO:0000256" key="3">
    <source>
        <dbReference type="ARBA" id="ARBA00022806"/>
    </source>
</evidence>
<dbReference type="GO" id="GO:0004386">
    <property type="term" value="F:helicase activity"/>
    <property type="evidence" value="ECO:0007669"/>
    <property type="project" value="UniProtKB-KW"/>
</dbReference>
<gene>
    <name evidence="8" type="ORF">AY555_09610</name>
</gene>
<evidence type="ECO:0000256" key="2">
    <source>
        <dbReference type="ARBA" id="ARBA00022801"/>
    </source>
</evidence>
<dbReference type="Gene3D" id="3.40.50.300">
    <property type="entry name" value="P-loop containing nucleotide triphosphate hydrolases"/>
    <property type="match status" value="2"/>
</dbReference>
<dbReference type="EMBL" id="CP014525">
    <property type="protein sequence ID" value="AMW35685.1"/>
    <property type="molecule type" value="Genomic_DNA"/>
</dbReference>
<dbReference type="CDD" id="cd17990">
    <property type="entry name" value="DEXHc_HrpB"/>
    <property type="match status" value="1"/>
</dbReference>
<dbReference type="PROSITE" id="PS51192">
    <property type="entry name" value="HELICASE_ATP_BIND_1"/>
    <property type="match status" value="1"/>
</dbReference>
<dbReference type="Gene3D" id="1.20.120.1080">
    <property type="match status" value="1"/>
</dbReference>
<dbReference type="PANTHER" id="PTHR43519:SF1">
    <property type="entry name" value="ATP-DEPENDENT RNA HELICASE HRPB"/>
    <property type="match status" value="1"/>
</dbReference>
<proteinExistence type="predicted"/>
<feature type="domain" description="Helicase C-terminal" evidence="7">
    <location>
        <begin position="213"/>
        <end position="379"/>
    </location>
</feature>
<dbReference type="InterPro" id="IPR027417">
    <property type="entry name" value="P-loop_NTPase"/>
</dbReference>
<sequence>MKTPVPDTVFAHLPVSAVIPDLRVALEKTGRAVLQAPPGAGKTTSVPLALLNEPWLAEKKIIMLEPRRLAARASAARMASMLGEKVGETIGFRIRQDRCLSSRTRIEVVTEGILTRMILEDPGLTGVGLIIFDEFHERSLQADLGLALCLDISEALREDLRLLVMSATLDSGPLSSLLGNAPIIVSEGRTFPVSTRFLPPRRGTNIEQACAEAIEALVAEEQGSILAFLPGEKEIRRTAQFLSSAGLPGHIDVHPLYGAMPPHEQDRALAPAGTGRRKIVLATSVAETSLTIDGIHIVVDSGLSRRSRFDVGSGMGHLVTTRVSAAEAAQRQGRAGRLGPGLGCRLWSEAEDRALAPFPPPEITEADLTPLRLDLAVWGARAEQLRWLDAPPAPALARAEDLLQAMGALDQDGRITQHGKAMAALPLHPRLSHMVLSAQSLGLGGLACLIAAVLAERDPARACRNADLRHRLELVQGKVKDASVDHRALSRIRDLSSGWQKKLGLKEESGTTKAGLVAALAFPDRIGKQRVQGTYTLSGGRSAALPPDDPLAVHDFLVVMDLDGRGANGRIFLAAPLERQDLESLFADSIEEQTVTCWDSRTGSVLSRVQQRLGALVLAEKVNTALDSHTATQVMAEGIRQTGLHCLPWDKQSQQFRARVTFLAQQNKDNWPDMTDAGLLDSLSDWFIPFANGLTRLEHLKRLDLLSALTAMLSWTQRQQLERAAPSHFTVPTGERIPLDYTSGEIPVLSVRIQQLFGCRTHPSIGEDTIPLTVHLLSPAGRPLQITRDLPGFWTGSYPAIRAEMRGRYPRHPWPDDPLTATPTNRAKPRGNT</sequence>
<keyword evidence="4" id="KW-0067">ATP-binding</keyword>
<dbReference type="GO" id="GO:0016787">
    <property type="term" value="F:hydrolase activity"/>
    <property type="evidence" value="ECO:0007669"/>
    <property type="project" value="UniProtKB-KW"/>
</dbReference>
<organism evidence="8 9">
    <name type="scientific">Haematospirillum jordaniae</name>
    <dbReference type="NCBI Taxonomy" id="1549855"/>
    <lineage>
        <taxon>Bacteria</taxon>
        <taxon>Pseudomonadati</taxon>
        <taxon>Pseudomonadota</taxon>
        <taxon>Alphaproteobacteria</taxon>
        <taxon>Rhodospirillales</taxon>
        <taxon>Novispirillaceae</taxon>
        <taxon>Haematospirillum</taxon>
    </lineage>
</organism>
<dbReference type="FunFam" id="3.40.50.300:FF:002125">
    <property type="entry name" value="ATP-dependent helicase HrpB"/>
    <property type="match status" value="1"/>
</dbReference>
<dbReference type="InterPro" id="IPR010225">
    <property type="entry name" value="HrpB"/>
</dbReference>
<dbReference type="GO" id="GO:0005524">
    <property type="term" value="F:ATP binding"/>
    <property type="evidence" value="ECO:0007669"/>
    <property type="project" value="UniProtKB-KW"/>
</dbReference>
<dbReference type="PROSITE" id="PS51194">
    <property type="entry name" value="HELICASE_CTER"/>
    <property type="match status" value="1"/>
</dbReference>
<dbReference type="CDD" id="cd18791">
    <property type="entry name" value="SF2_C_RHA"/>
    <property type="match status" value="1"/>
</dbReference>
<name>A0A143DG29_9PROT</name>
<feature type="region of interest" description="Disordered" evidence="5">
    <location>
        <begin position="809"/>
        <end position="833"/>
    </location>
</feature>
<accession>A0A143DG29</accession>
<dbReference type="Proteomes" id="UP000076066">
    <property type="component" value="Chromosome"/>
</dbReference>
<dbReference type="InterPro" id="IPR013689">
    <property type="entry name" value="RNA_helicase_ATP-dep_HrpB_C"/>
</dbReference>
<dbReference type="PIRSF" id="PIRSF005496">
    <property type="entry name" value="ATP_hel_hrpB"/>
    <property type="match status" value="1"/>
</dbReference>
<dbReference type="SMART" id="SM00490">
    <property type="entry name" value="HELICc"/>
    <property type="match status" value="1"/>
</dbReference>
<dbReference type="Pfam" id="PF00271">
    <property type="entry name" value="Helicase_C"/>
    <property type="match status" value="1"/>
</dbReference>
<feature type="compositionally biased region" description="Polar residues" evidence="5">
    <location>
        <begin position="821"/>
        <end position="833"/>
    </location>
</feature>
<evidence type="ECO:0000259" key="7">
    <source>
        <dbReference type="PROSITE" id="PS51194"/>
    </source>
</evidence>
<dbReference type="AlphaFoldDB" id="A0A143DG29"/>
<dbReference type="SMART" id="SM00487">
    <property type="entry name" value="DEXDc"/>
    <property type="match status" value="1"/>
</dbReference>
<keyword evidence="2" id="KW-0378">Hydrolase</keyword>
<dbReference type="InterPro" id="IPR011545">
    <property type="entry name" value="DEAD/DEAH_box_helicase_dom"/>
</dbReference>
<dbReference type="NCBIfam" id="TIGR01970">
    <property type="entry name" value="DEAH_box_HrpB"/>
    <property type="match status" value="1"/>
</dbReference>
<dbReference type="InterPro" id="IPR001650">
    <property type="entry name" value="Helicase_C-like"/>
</dbReference>
<dbReference type="GO" id="GO:0003676">
    <property type="term" value="F:nucleic acid binding"/>
    <property type="evidence" value="ECO:0007669"/>
    <property type="project" value="InterPro"/>
</dbReference>
<reference evidence="8 9" key="1">
    <citation type="submission" date="2016-02" db="EMBL/GenBank/DDBJ databases">
        <title>Complete Genome of H5569, the type strain of the newly described species Haematospirillium jordaniae.</title>
        <authorList>
            <person name="Nicholson A.C."/>
            <person name="Humrighouse B.W."/>
            <person name="Loparov V."/>
            <person name="McQuiston J.R."/>
        </authorList>
    </citation>
    <scope>NUCLEOTIDE SEQUENCE [LARGE SCALE GENOMIC DNA]</scope>
    <source>
        <strain evidence="8 9">H5569</strain>
    </source>
</reference>
<evidence type="ECO:0000256" key="4">
    <source>
        <dbReference type="ARBA" id="ARBA00022840"/>
    </source>
</evidence>
<keyword evidence="9" id="KW-1185">Reference proteome</keyword>
<dbReference type="InterPro" id="IPR048333">
    <property type="entry name" value="HA2_WH"/>
</dbReference>
<evidence type="ECO:0000313" key="9">
    <source>
        <dbReference type="Proteomes" id="UP000076066"/>
    </source>
</evidence>
<dbReference type="Pfam" id="PF08482">
    <property type="entry name" value="HrpB_C"/>
    <property type="match status" value="1"/>
</dbReference>
<dbReference type="PANTHER" id="PTHR43519">
    <property type="entry name" value="ATP-DEPENDENT RNA HELICASE HRPB"/>
    <property type="match status" value="1"/>
</dbReference>
<dbReference type="InterPro" id="IPR049614">
    <property type="entry name" value="HrpB_DEXH"/>
</dbReference>
<evidence type="ECO:0000313" key="8">
    <source>
        <dbReference type="EMBL" id="AMW35685.1"/>
    </source>
</evidence>
<dbReference type="SUPFAM" id="SSF52540">
    <property type="entry name" value="P-loop containing nucleoside triphosphate hydrolases"/>
    <property type="match status" value="1"/>
</dbReference>
<keyword evidence="3 8" id="KW-0347">Helicase</keyword>
<evidence type="ECO:0000256" key="5">
    <source>
        <dbReference type="SAM" id="MobiDB-lite"/>
    </source>
</evidence>
<evidence type="ECO:0000259" key="6">
    <source>
        <dbReference type="PROSITE" id="PS51192"/>
    </source>
</evidence>
<evidence type="ECO:0000256" key="1">
    <source>
        <dbReference type="ARBA" id="ARBA00022741"/>
    </source>
</evidence>
<dbReference type="GeneID" id="53317409"/>
<dbReference type="InterPro" id="IPR014001">
    <property type="entry name" value="Helicase_ATP-bd"/>
</dbReference>
<feature type="domain" description="Helicase ATP-binding" evidence="6">
    <location>
        <begin position="23"/>
        <end position="187"/>
    </location>
</feature>
<dbReference type="OrthoDB" id="9805617at2"/>
<dbReference type="InterPro" id="IPR007502">
    <property type="entry name" value="Helicase-assoc_dom"/>
</dbReference>
<protein>
    <submittedName>
        <fullName evidence="8">ATP-dependent helicase</fullName>
    </submittedName>
</protein>
<dbReference type="RefSeq" id="WP_066136880.1">
    <property type="nucleotide sequence ID" value="NZ_CP014525.1"/>
</dbReference>
<dbReference type="KEGG" id="hjo:AY555_09610"/>
<keyword evidence="1" id="KW-0547">Nucleotide-binding</keyword>
<dbReference type="Pfam" id="PF04408">
    <property type="entry name" value="WHD_HA2"/>
    <property type="match status" value="1"/>
</dbReference>